<dbReference type="RefSeq" id="WP_075269561.1">
    <property type="nucleotide sequence ID" value="NZ_CP014332.1"/>
</dbReference>
<dbReference type="Gene3D" id="2.70.98.60">
    <property type="entry name" value="alpha-galactosidase from lactobacil brevis"/>
    <property type="match status" value="1"/>
</dbReference>
<reference evidence="10 11" key="1">
    <citation type="submission" date="2016-02" db="EMBL/GenBank/DDBJ databases">
        <title>Complete Genome Sequence of Weissella jogaejeotgali FOL01.</title>
        <authorList>
            <person name="Lee J.-H."/>
            <person name="Ku H.-J."/>
        </authorList>
    </citation>
    <scope>NUCLEOTIDE SEQUENCE [LARGE SCALE GENOMIC DNA]</scope>
    <source>
        <strain evidence="10 11">FOL01</strain>
    </source>
</reference>
<dbReference type="Gene3D" id="3.20.20.70">
    <property type="entry name" value="Aldolase class I"/>
    <property type="match status" value="1"/>
</dbReference>
<dbReference type="AlphaFoldDB" id="A0A1L6RAZ9"/>
<evidence type="ECO:0000256" key="1">
    <source>
        <dbReference type="ARBA" id="ARBA00001255"/>
    </source>
</evidence>
<evidence type="ECO:0000256" key="3">
    <source>
        <dbReference type="ARBA" id="ARBA00012755"/>
    </source>
</evidence>
<evidence type="ECO:0000256" key="6">
    <source>
        <dbReference type="PIRNR" id="PIRNR005536"/>
    </source>
</evidence>
<dbReference type="GO" id="GO:0016052">
    <property type="term" value="P:carbohydrate catabolic process"/>
    <property type="evidence" value="ECO:0007669"/>
    <property type="project" value="InterPro"/>
</dbReference>
<dbReference type="InterPro" id="IPR031704">
    <property type="entry name" value="Glyco_hydro_36_N"/>
</dbReference>
<keyword evidence="4 6" id="KW-0378">Hydrolase</keyword>
<evidence type="ECO:0000259" key="9">
    <source>
        <dbReference type="Pfam" id="PF16875"/>
    </source>
</evidence>
<dbReference type="STRING" id="1631871.FOL01_0872"/>
<evidence type="ECO:0000256" key="7">
    <source>
        <dbReference type="PIRSR" id="PIRSR005536-1"/>
    </source>
</evidence>
<dbReference type="FunFam" id="3.20.20.70:FF:000118">
    <property type="entry name" value="Alpha-galactosidase"/>
    <property type="match status" value="1"/>
</dbReference>
<dbReference type="PANTHER" id="PTHR43053:SF3">
    <property type="entry name" value="ALPHA-GALACTOSIDASE C-RELATED"/>
    <property type="match status" value="1"/>
</dbReference>
<dbReference type="Pfam" id="PF02065">
    <property type="entry name" value="Melibiase"/>
    <property type="match status" value="1"/>
</dbReference>
<evidence type="ECO:0000256" key="5">
    <source>
        <dbReference type="ARBA" id="ARBA00023295"/>
    </source>
</evidence>
<dbReference type="SUPFAM" id="SSF51445">
    <property type="entry name" value="(Trans)glycosidases"/>
    <property type="match status" value="1"/>
</dbReference>
<dbReference type="KEGG" id="wjo:FOL01_0872"/>
<name>A0A1L6RAZ9_9LACO</name>
<dbReference type="PIRSF" id="PIRSF005536">
    <property type="entry name" value="Agal"/>
    <property type="match status" value="1"/>
</dbReference>
<dbReference type="InterPro" id="IPR050985">
    <property type="entry name" value="Alpha-glycosidase_related"/>
</dbReference>
<evidence type="ECO:0000256" key="4">
    <source>
        <dbReference type="ARBA" id="ARBA00022801"/>
    </source>
</evidence>
<protein>
    <recommendedName>
        <fullName evidence="3 6">Alpha-galactosidase</fullName>
        <ecNumber evidence="3 6">3.2.1.22</ecNumber>
    </recommendedName>
</protein>
<dbReference type="InterPro" id="IPR013785">
    <property type="entry name" value="Aldolase_TIM"/>
</dbReference>
<sequence>MSKTDLITFDDKQQTFHLHNDQISYVLGIDEGGVLAHLYYGQRINHYHGQLKNPRLDRGFSGNLPGSDDRTYSLDAILREYSSAGDSDYRVPAMIVRQSDGSRSAMFTYDQHTIMMGKPKLEGLPAAYTQTDDEAQTLVIELIDKVSQLKLSLSYTIYRNRPVVTRSVQVINRGTESVHLEKIASMAIDLPAGDKQVISLPGSHVNERHVDRQDISFGTKVFQSRRGTTSHHMNNFIALVDRQTTEQQSSAIGLSLVYSGNHKEEVSKDPFGTYRINMGINDDQFDWLLAPNESFQAPEVIMTYSNTGLNGMSQALADLLQNRVARGKHQKALRPIVVNNWEATFMDFDEERLQPLVDEAKDMGLEMFVLDDGWFGHRDNDDSSLGDWQVYQQKFPKGLQHFSDYIHQEGLKFGIWFEPEMISIDSDLYRQHPEYMLRVPNREPSPARSQFVLDMGRKEVRENIHQQMKQVLDNCPIDYIKWDMNRNLSDIYSNDLPADQQGEVMHRYVLGLYELLEELTTEYPDILWEGCSGGGGRFDTGMLYYMPQSWTSDNTDAVARMQIQYGTSLAYPISSMTSHVSVSPNQQTGRFTSLETRGAVAMSGVFGYELDLTQMTEDEKQAVKEQIAFYKEIRPIIQYGKFSRLLNPEETNYAAWMFVSENQQDVVAFSFKILSEAQPAYHVLKLTGLMPNKDYQNVETGQIIGGDELMNTGFYEEVSFEDFASKIYRFKMVTD</sequence>
<dbReference type="InterPro" id="IPR031705">
    <property type="entry name" value="Glyco_hydro_36_C"/>
</dbReference>
<feature type="domain" description="Glycosyl hydrolase family 36 C-terminal" evidence="8">
    <location>
        <begin position="654"/>
        <end position="730"/>
    </location>
</feature>
<organism evidence="10 11">
    <name type="scientific">Weissella jogaejeotgali</name>
    <dbReference type="NCBI Taxonomy" id="1631871"/>
    <lineage>
        <taxon>Bacteria</taxon>
        <taxon>Bacillati</taxon>
        <taxon>Bacillota</taxon>
        <taxon>Bacilli</taxon>
        <taxon>Lactobacillales</taxon>
        <taxon>Lactobacillaceae</taxon>
        <taxon>Weissella</taxon>
    </lineage>
</organism>
<keyword evidence="5 6" id="KW-0326">Glycosidase</keyword>
<dbReference type="Pfam" id="PF16874">
    <property type="entry name" value="Glyco_hydro_36C"/>
    <property type="match status" value="1"/>
</dbReference>
<dbReference type="InterPro" id="IPR002252">
    <property type="entry name" value="Glyco_hydro_36"/>
</dbReference>
<evidence type="ECO:0000256" key="2">
    <source>
        <dbReference type="ARBA" id="ARBA00006202"/>
    </source>
</evidence>
<dbReference type="CDD" id="cd14791">
    <property type="entry name" value="GH36"/>
    <property type="match status" value="1"/>
</dbReference>
<dbReference type="GO" id="GO:0004557">
    <property type="term" value="F:alpha-galactosidase activity"/>
    <property type="evidence" value="ECO:0007669"/>
    <property type="project" value="UniProtKB-UniRule"/>
</dbReference>
<dbReference type="InterPro" id="IPR017853">
    <property type="entry name" value="GH"/>
</dbReference>
<comment type="similarity">
    <text evidence="2">Belongs to the glycosyl hydrolase 36 family.</text>
</comment>
<dbReference type="EC" id="3.2.1.22" evidence="3 6"/>
<dbReference type="OrthoDB" id="9758822at2"/>
<comment type="catalytic activity">
    <reaction evidence="1 6">
        <text>Hydrolysis of terminal, non-reducing alpha-D-galactose residues in alpha-D-galactosides, including galactose oligosaccharides, galactomannans and galactolipids.</text>
        <dbReference type="EC" id="3.2.1.22"/>
    </reaction>
</comment>
<dbReference type="EMBL" id="CP014332">
    <property type="protein sequence ID" value="APS41731.1"/>
    <property type="molecule type" value="Genomic_DNA"/>
</dbReference>
<dbReference type="PRINTS" id="PR00743">
    <property type="entry name" value="GLHYDRLASE36"/>
</dbReference>
<accession>A0A1L6RAZ9</accession>
<dbReference type="Gene3D" id="2.60.40.1180">
    <property type="entry name" value="Golgi alpha-mannosidase II"/>
    <property type="match status" value="1"/>
</dbReference>
<evidence type="ECO:0000259" key="8">
    <source>
        <dbReference type="Pfam" id="PF16874"/>
    </source>
</evidence>
<keyword evidence="11" id="KW-1185">Reference proteome</keyword>
<evidence type="ECO:0000313" key="11">
    <source>
        <dbReference type="Proteomes" id="UP000185473"/>
    </source>
</evidence>
<dbReference type="Proteomes" id="UP000185473">
    <property type="component" value="Chromosome"/>
</dbReference>
<dbReference type="InterPro" id="IPR013780">
    <property type="entry name" value="Glyco_hydro_b"/>
</dbReference>
<gene>
    <name evidence="10" type="ORF">FOL01_0872</name>
</gene>
<proteinExistence type="inferred from homology"/>
<dbReference type="PROSITE" id="PS00512">
    <property type="entry name" value="ALPHA_GALACTOSIDASE"/>
    <property type="match status" value="1"/>
</dbReference>
<evidence type="ECO:0000313" key="10">
    <source>
        <dbReference type="EMBL" id="APS41731.1"/>
    </source>
</evidence>
<feature type="domain" description="Glycosyl hydrolase family 36 N-terminal" evidence="9">
    <location>
        <begin position="34"/>
        <end position="290"/>
    </location>
</feature>
<feature type="active site" description="Proton donor" evidence="7">
    <location>
        <position position="553"/>
    </location>
</feature>
<dbReference type="InterPro" id="IPR000111">
    <property type="entry name" value="Glyco_hydro_27/36_CS"/>
</dbReference>
<dbReference type="InterPro" id="IPR038417">
    <property type="entry name" value="Alpga-gal_N_sf"/>
</dbReference>
<dbReference type="PANTHER" id="PTHR43053">
    <property type="entry name" value="GLYCOSIDASE FAMILY 31"/>
    <property type="match status" value="1"/>
</dbReference>
<feature type="active site" description="Nucleophile" evidence="7">
    <location>
        <position position="483"/>
    </location>
</feature>
<dbReference type="Pfam" id="PF16875">
    <property type="entry name" value="Glyco_hydro_36N"/>
    <property type="match status" value="1"/>
</dbReference>